<dbReference type="InterPro" id="IPR002293">
    <property type="entry name" value="AA/rel_permease1"/>
</dbReference>
<dbReference type="EMBL" id="LRPN01000044">
    <property type="protein sequence ID" value="KWZ83156.1"/>
    <property type="molecule type" value="Genomic_DNA"/>
</dbReference>
<dbReference type="RefSeq" id="WP_061086660.1">
    <property type="nucleotide sequence ID" value="NZ_CP120208.1"/>
</dbReference>
<accession>A0A133KUI1</accession>
<feature type="region of interest" description="Disordered" evidence="5">
    <location>
        <begin position="529"/>
        <end position="551"/>
    </location>
</feature>
<dbReference type="InterPro" id="IPR052962">
    <property type="entry name" value="AA_Transporter_AGT"/>
</dbReference>
<dbReference type="Pfam" id="PF13520">
    <property type="entry name" value="AA_permease_2"/>
    <property type="match status" value="1"/>
</dbReference>
<feature type="transmembrane region" description="Helical" evidence="6">
    <location>
        <begin position="453"/>
        <end position="474"/>
    </location>
</feature>
<dbReference type="PATRIC" id="fig|1398.22.peg.1391"/>
<dbReference type="AlphaFoldDB" id="A0A133KUI1"/>
<evidence type="ECO:0000313" key="7">
    <source>
        <dbReference type="EMBL" id="KWZ83156.1"/>
    </source>
</evidence>
<feature type="transmembrane region" description="Helical" evidence="6">
    <location>
        <begin position="132"/>
        <end position="151"/>
    </location>
</feature>
<comment type="subcellular location">
    <subcellularLocation>
        <location evidence="1">Membrane</location>
        <topology evidence="1">Multi-pass membrane protein</topology>
    </subcellularLocation>
</comment>
<comment type="caution">
    <text evidence="7">The sequence shown here is derived from an EMBL/GenBank/DDBJ whole genome shotgun (WGS) entry which is preliminary data.</text>
</comment>
<feature type="transmembrane region" description="Helical" evidence="6">
    <location>
        <begin position="423"/>
        <end position="441"/>
    </location>
</feature>
<dbReference type="PANTHER" id="PTHR47547">
    <property type="match status" value="1"/>
</dbReference>
<feature type="transmembrane region" description="Helical" evidence="6">
    <location>
        <begin position="398"/>
        <end position="417"/>
    </location>
</feature>
<evidence type="ECO:0000256" key="5">
    <source>
        <dbReference type="SAM" id="MobiDB-lite"/>
    </source>
</evidence>
<feature type="transmembrane region" description="Helical" evidence="6">
    <location>
        <begin position="366"/>
        <end position="386"/>
    </location>
</feature>
<dbReference type="Proteomes" id="UP000070376">
    <property type="component" value="Unassembled WGS sequence"/>
</dbReference>
<name>A0A133KUI1_HEYCO</name>
<dbReference type="PIRSF" id="PIRSF006060">
    <property type="entry name" value="AA_transporter"/>
    <property type="match status" value="1"/>
</dbReference>
<feature type="transmembrane region" description="Helical" evidence="6">
    <location>
        <begin position="37"/>
        <end position="59"/>
    </location>
</feature>
<feature type="transmembrane region" description="Helical" evidence="6">
    <location>
        <begin position="12"/>
        <end position="31"/>
    </location>
</feature>
<evidence type="ECO:0000256" key="4">
    <source>
        <dbReference type="ARBA" id="ARBA00023136"/>
    </source>
</evidence>
<evidence type="ECO:0000256" key="1">
    <source>
        <dbReference type="ARBA" id="ARBA00004141"/>
    </source>
</evidence>
<protein>
    <submittedName>
        <fullName evidence="7">Putative aspartate-proton symporter</fullName>
    </submittedName>
</protein>
<keyword evidence="2 6" id="KW-0812">Transmembrane</keyword>
<gene>
    <name evidence="7" type="ORF">HMPREF3213_01379</name>
</gene>
<dbReference type="GO" id="GO:0016020">
    <property type="term" value="C:membrane"/>
    <property type="evidence" value="ECO:0007669"/>
    <property type="project" value="UniProtKB-SubCell"/>
</dbReference>
<proteinExistence type="predicted"/>
<evidence type="ECO:0000256" key="3">
    <source>
        <dbReference type="ARBA" id="ARBA00022989"/>
    </source>
</evidence>
<feature type="transmembrane region" description="Helical" evidence="6">
    <location>
        <begin position="195"/>
        <end position="214"/>
    </location>
</feature>
<feature type="transmembrane region" description="Helical" evidence="6">
    <location>
        <begin position="486"/>
        <end position="505"/>
    </location>
</feature>
<evidence type="ECO:0000313" key="8">
    <source>
        <dbReference type="Proteomes" id="UP000070376"/>
    </source>
</evidence>
<feature type="transmembrane region" description="Helical" evidence="6">
    <location>
        <begin position="80"/>
        <end position="100"/>
    </location>
</feature>
<keyword evidence="4 6" id="KW-0472">Membrane</keyword>
<evidence type="ECO:0000256" key="6">
    <source>
        <dbReference type="SAM" id="Phobius"/>
    </source>
</evidence>
<feature type="transmembrane region" description="Helical" evidence="6">
    <location>
        <begin position="277"/>
        <end position="295"/>
    </location>
</feature>
<evidence type="ECO:0000256" key="2">
    <source>
        <dbReference type="ARBA" id="ARBA00022692"/>
    </source>
</evidence>
<feature type="transmembrane region" description="Helical" evidence="6">
    <location>
        <begin position="163"/>
        <end position="183"/>
    </location>
</feature>
<dbReference type="GO" id="GO:0022857">
    <property type="term" value="F:transmembrane transporter activity"/>
    <property type="evidence" value="ECO:0007669"/>
    <property type="project" value="InterPro"/>
</dbReference>
<organism evidence="7 8">
    <name type="scientific">Heyndrickxia coagulans</name>
    <name type="common">Weizmannia coagulans</name>
    <dbReference type="NCBI Taxonomy" id="1398"/>
    <lineage>
        <taxon>Bacteria</taxon>
        <taxon>Bacillati</taxon>
        <taxon>Bacillota</taxon>
        <taxon>Bacilli</taxon>
        <taxon>Bacillales</taxon>
        <taxon>Bacillaceae</taxon>
        <taxon>Heyndrickxia</taxon>
    </lineage>
</organism>
<dbReference type="Gene3D" id="1.20.1740.10">
    <property type="entry name" value="Amino acid/polyamine transporter I"/>
    <property type="match status" value="1"/>
</dbReference>
<sequence>MNTMHRKLGTFALTMTGLGSIIGSGWLFGAWKAATIAGPAAIFAWVIGMVVILFIALSYSELGAMFPVAGGMVKYTQYSHGSFVGFLAAWANWIAIVSVIPSEAMASVQYMSSWHWSWAQSLAHNGMLTPKGLGLASLLLLIYFFLNYWAVSLFARVNSLITIFKIVIPGLTIFALLIVGFHGGNFTYGHAFAPYGWSSVLTAVATSGIVFAFNGFQSPINMAGEARKPGRSIPIAVVGSVLIATVIYVLLQIAFIGGVSPSVLAHGWNHLNFNSPFADLAIALNINWLVIVLYLDAFVSPSGTGTTYTATTARMLYGMEKNGYLPRFIGKLHPVYGIPRPAMFVNLAICFIFLFVFKGWGSLAEVISVATLISYITGPVTVMALRKTAGYLYRPLQVKGMQIIAPCGFIFASLTLYWARWPLTGEVFLIIMIGLPIYFYYQAKRKWQSFSKNFKSGIWMVAYLIVMMGISYFGSEKFGGLNMIPYGWDMVLIAFVSLGFYIWAVKSGYETPDLLEAAKLNKALKEHDMGVDDDENGNGKRNPAYSTDWPH</sequence>
<feature type="transmembrane region" description="Helical" evidence="6">
    <location>
        <begin position="235"/>
        <end position="257"/>
    </location>
</feature>
<reference evidence="8" key="1">
    <citation type="submission" date="2016-01" db="EMBL/GenBank/DDBJ databases">
        <authorList>
            <person name="Mitreva M."/>
            <person name="Pepin K.H."/>
            <person name="Mihindukulasuriya K.A."/>
            <person name="Fulton R."/>
            <person name="Fronick C."/>
            <person name="O'Laughlin M."/>
            <person name="Miner T."/>
            <person name="Herter B."/>
            <person name="Rosa B.A."/>
            <person name="Cordes M."/>
            <person name="Tomlinson C."/>
            <person name="Wollam A."/>
            <person name="Palsikar V.B."/>
            <person name="Mardis E.R."/>
            <person name="Wilson R.K."/>
        </authorList>
    </citation>
    <scope>NUCLEOTIDE SEQUENCE [LARGE SCALE GENOMIC DNA]</scope>
    <source>
        <strain evidence="8">GED7749B</strain>
    </source>
</reference>
<dbReference type="PANTHER" id="PTHR47547:SF1">
    <property type="entry name" value="ASPARTATE-PROTON SYMPORTER"/>
    <property type="match status" value="1"/>
</dbReference>
<keyword evidence="3 6" id="KW-1133">Transmembrane helix</keyword>
<feature type="transmembrane region" description="Helical" evidence="6">
    <location>
        <begin position="341"/>
        <end position="360"/>
    </location>
</feature>